<evidence type="ECO:0000256" key="6">
    <source>
        <dbReference type="ARBA" id="ARBA00023203"/>
    </source>
</evidence>
<dbReference type="InterPro" id="IPR036028">
    <property type="entry name" value="SH3-like_dom_sf"/>
</dbReference>
<reference evidence="11" key="1">
    <citation type="submission" date="2022-07" db="EMBL/GenBank/DDBJ databases">
        <title>Phylogenomic reconstructions and comparative analyses of Kickxellomycotina fungi.</title>
        <authorList>
            <person name="Reynolds N.K."/>
            <person name="Stajich J.E."/>
            <person name="Barry K."/>
            <person name="Grigoriev I.V."/>
            <person name="Crous P."/>
            <person name="Smith M.E."/>
        </authorList>
    </citation>
    <scope>NUCLEOTIDE SEQUENCE</scope>
    <source>
        <strain evidence="11">BCRC 34381</strain>
    </source>
</reference>
<evidence type="ECO:0000256" key="5">
    <source>
        <dbReference type="ARBA" id="ARBA00022737"/>
    </source>
</evidence>
<dbReference type="SUPFAM" id="SSF50044">
    <property type="entry name" value="SH3-domain"/>
    <property type="match status" value="2"/>
</dbReference>
<dbReference type="AlphaFoldDB" id="A0A9W8CXY8"/>
<feature type="compositionally biased region" description="Low complexity" evidence="9">
    <location>
        <begin position="66"/>
        <end position="76"/>
    </location>
</feature>
<dbReference type="SMART" id="SM00326">
    <property type="entry name" value="SH3"/>
    <property type="match status" value="2"/>
</dbReference>
<feature type="compositionally biased region" description="Basic and acidic residues" evidence="9">
    <location>
        <begin position="135"/>
        <end position="147"/>
    </location>
</feature>
<name>A0A9W8CXY8_9FUNG</name>
<dbReference type="InterPro" id="IPR051759">
    <property type="entry name" value="LIM-SH3_domain_protein"/>
</dbReference>
<gene>
    <name evidence="11" type="primary">ABP1</name>
    <name evidence="11" type="ORF">LPJ61_003173</name>
</gene>
<evidence type="ECO:0000256" key="1">
    <source>
        <dbReference type="ARBA" id="ARBA00004245"/>
    </source>
</evidence>
<keyword evidence="12" id="KW-1185">Reference proteome</keyword>
<evidence type="ECO:0000256" key="2">
    <source>
        <dbReference type="ARBA" id="ARBA00022443"/>
    </source>
</evidence>
<feature type="domain" description="SH3" evidence="10">
    <location>
        <begin position="259"/>
        <end position="320"/>
    </location>
</feature>
<proteinExistence type="predicted"/>
<dbReference type="OrthoDB" id="5971719at2759"/>
<keyword evidence="3" id="KW-0963">Cytoplasm</keyword>
<feature type="compositionally biased region" description="Basic and acidic residues" evidence="9">
    <location>
        <begin position="49"/>
        <end position="61"/>
    </location>
</feature>
<evidence type="ECO:0000259" key="10">
    <source>
        <dbReference type="PROSITE" id="PS50002"/>
    </source>
</evidence>
<keyword evidence="2 8" id="KW-0728">SH3 domain</keyword>
<dbReference type="GO" id="GO:0005856">
    <property type="term" value="C:cytoskeleton"/>
    <property type="evidence" value="ECO:0007669"/>
    <property type="project" value="UniProtKB-SubCell"/>
</dbReference>
<dbReference type="PROSITE" id="PS50002">
    <property type="entry name" value="SH3"/>
    <property type="match status" value="2"/>
</dbReference>
<feature type="domain" description="SH3" evidence="10">
    <location>
        <begin position="374"/>
        <end position="433"/>
    </location>
</feature>
<dbReference type="EMBL" id="JANBOI010000495">
    <property type="protein sequence ID" value="KAJ1730154.1"/>
    <property type="molecule type" value="Genomic_DNA"/>
</dbReference>
<evidence type="ECO:0000256" key="3">
    <source>
        <dbReference type="ARBA" id="ARBA00022490"/>
    </source>
</evidence>
<keyword evidence="7" id="KW-0206">Cytoskeleton</keyword>
<keyword evidence="5" id="KW-0677">Repeat</keyword>
<evidence type="ECO:0000313" key="11">
    <source>
        <dbReference type="EMBL" id="KAJ1730154.1"/>
    </source>
</evidence>
<feature type="region of interest" description="Disordered" evidence="9">
    <location>
        <begin position="1"/>
        <end position="260"/>
    </location>
</feature>
<evidence type="ECO:0000256" key="7">
    <source>
        <dbReference type="ARBA" id="ARBA00023212"/>
    </source>
</evidence>
<feature type="compositionally biased region" description="Basic and acidic residues" evidence="9">
    <location>
        <begin position="179"/>
        <end position="246"/>
    </location>
</feature>
<evidence type="ECO:0000313" key="12">
    <source>
        <dbReference type="Proteomes" id="UP001143981"/>
    </source>
</evidence>
<dbReference type="InterPro" id="IPR001452">
    <property type="entry name" value="SH3_domain"/>
</dbReference>
<dbReference type="CDD" id="cd00174">
    <property type="entry name" value="SH3"/>
    <property type="match status" value="1"/>
</dbReference>
<keyword evidence="4" id="KW-0597">Phosphoprotein</keyword>
<dbReference type="PANTHER" id="PTHR46218:SF2">
    <property type="entry name" value="LIM AND SH3 DOMAIN PROTEIN 1"/>
    <property type="match status" value="1"/>
</dbReference>
<evidence type="ECO:0000256" key="8">
    <source>
        <dbReference type="PROSITE-ProRule" id="PRU00192"/>
    </source>
</evidence>
<dbReference type="PANTHER" id="PTHR46218">
    <property type="entry name" value="LASP"/>
    <property type="match status" value="1"/>
</dbReference>
<comment type="caution">
    <text evidence="11">The sequence shown here is derived from an EMBL/GenBank/DDBJ whole genome shotgun (WGS) entry which is preliminary data.</text>
</comment>
<evidence type="ECO:0000256" key="4">
    <source>
        <dbReference type="ARBA" id="ARBA00022553"/>
    </source>
</evidence>
<evidence type="ECO:0000256" key="9">
    <source>
        <dbReference type="SAM" id="MobiDB-lite"/>
    </source>
</evidence>
<feature type="region of interest" description="Disordered" evidence="9">
    <location>
        <begin position="324"/>
        <end position="370"/>
    </location>
</feature>
<comment type="subcellular location">
    <subcellularLocation>
        <location evidence="1">Cytoplasm</location>
        <location evidence="1">Cytoskeleton</location>
    </subcellularLocation>
</comment>
<organism evidence="11 12">
    <name type="scientific">Coemansia biformis</name>
    <dbReference type="NCBI Taxonomy" id="1286918"/>
    <lineage>
        <taxon>Eukaryota</taxon>
        <taxon>Fungi</taxon>
        <taxon>Fungi incertae sedis</taxon>
        <taxon>Zoopagomycota</taxon>
        <taxon>Kickxellomycotina</taxon>
        <taxon>Kickxellomycetes</taxon>
        <taxon>Kickxellales</taxon>
        <taxon>Kickxellaceae</taxon>
        <taxon>Coemansia</taxon>
    </lineage>
</organism>
<protein>
    <submittedName>
        <fullName evidence="11">Actin binding protein</fullName>
    </submittedName>
</protein>
<accession>A0A9W8CXY8</accession>
<keyword evidence="6" id="KW-0009">Actin-binding</keyword>
<dbReference type="Gene3D" id="2.30.30.40">
    <property type="entry name" value="SH3 Domains"/>
    <property type="match status" value="2"/>
</dbReference>
<dbReference type="Pfam" id="PF00018">
    <property type="entry name" value="SH3_1"/>
    <property type="match status" value="2"/>
</dbReference>
<feature type="compositionally biased region" description="Pro residues" evidence="9">
    <location>
        <begin position="329"/>
        <end position="363"/>
    </location>
</feature>
<dbReference type="GO" id="GO:0051015">
    <property type="term" value="F:actin filament binding"/>
    <property type="evidence" value="ECO:0007669"/>
    <property type="project" value="TreeGrafter"/>
</dbReference>
<dbReference type="Proteomes" id="UP001143981">
    <property type="component" value="Unassembled WGS sequence"/>
</dbReference>
<sequence length="433" mass="48031">HPASSLHRARSPTYGAGAPHQPAYSPGPASPMHEPERADPARVPAYRSQQEERQSELEALRRSSRAHSSASADRGAVLTHPSSPSSSRIGFQAPGEPSAKVSQADQTKGELEMLRSRRLLNSGLDASTVAAEKTAASERKAELDALRRARSGSQNAFNAAPVSPPVHSWNQGQGQDQQRQQDEDERRRRESEQRQREEDERRRQENEQRQREEDERRRWDQERQREDAERKRDQERERQAEMERQRVASAAAPQKELLSREPRARALYDYDQQTEDELGFKEGDIIYNVDQLDPGWWAGESEDGLRQGMFPSNFVEMLVAKDEPAPAAAAPPPPPAPPLPHPPVAPPLPAAPAAPPLPPPPVPGAAAAQAQQDLGANHAIALFEYEATEDGELSFNEGDQIAHIELVSSDWWEGVNTTTGMQGLFPANHVELQ</sequence>
<dbReference type="PRINTS" id="PR00452">
    <property type="entry name" value="SH3DOMAIN"/>
</dbReference>
<feature type="compositionally biased region" description="Polar residues" evidence="9">
    <location>
        <begin position="80"/>
        <end position="89"/>
    </location>
</feature>
<feature type="non-terminal residue" evidence="11">
    <location>
        <position position="433"/>
    </location>
</feature>